<evidence type="ECO:0000313" key="1">
    <source>
        <dbReference type="EMBL" id="AET72693.1"/>
    </source>
</evidence>
<protein>
    <submittedName>
        <fullName evidence="1">Uncharacterized protein</fullName>
    </submittedName>
</protein>
<evidence type="ECO:0000313" key="2">
    <source>
        <dbReference type="Proteomes" id="UP000297591"/>
    </source>
</evidence>
<dbReference type="EMBL" id="JF974299">
    <property type="protein sequence ID" value="AET72693.1"/>
    <property type="molecule type" value="Genomic_DNA"/>
</dbReference>
<gene>
    <name evidence="1" type="ORF">SXFG_00143</name>
</gene>
<dbReference type="Proteomes" id="UP000297591">
    <property type="component" value="Segment"/>
</dbReference>
<dbReference type="Gene3D" id="3.30.70.1700">
    <property type="entry name" value="Phage minor tail protein U"/>
    <property type="match status" value="1"/>
</dbReference>
<name>G8EY03_9CAUD</name>
<sequence length="142" mass="15635">MTTRREQILSQIATTLASTAGVNGRVYRSRVTALARAESPAVIVEPTTDTCQQNTSLPKLDWTMRVRVTVTIRSPNAYTDADPVIESMHSLLMADLTLGGLAIDIQPVITNFDFFDADQPAGVFSCDYEVLYRTQVADLTSY</sequence>
<reference evidence="1 2" key="1">
    <citation type="submission" date="2010-12" db="EMBL/GenBank/DDBJ databases">
        <title>The Genome Sequence of Synechococcus phage S-CAM8 0608SB47.</title>
        <authorList>
            <consortium name="The Broad Institute Genome Sequencing Platform"/>
            <person name="Henn M.R."/>
            <person name="Martiny J."/>
            <person name="Weihe C."/>
            <person name="Levin J."/>
            <person name="Malboeuf C."/>
            <person name="Casali M."/>
            <person name="Russ C."/>
            <person name="Lennon N."/>
            <person name="Chapman S.B."/>
            <person name="Erlich R."/>
            <person name="Young S.K."/>
            <person name="Yandava C."/>
            <person name="Zeng Q."/>
            <person name="Alvarado L."/>
            <person name="Anderson S."/>
            <person name="Berlin A."/>
            <person name="Chen Z."/>
            <person name="Freedman E."/>
            <person name="Gellesch M."/>
            <person name="Goldberg J."/>
            <person name="Green L."/>
            <person name="Griggs A."/>
            <person name="Gujja S."/>
            <person name="Heilman E.R."/>
            <person name="Heiman D."/>
            <person name="Hollinger A."/>
            <person name="Howarth C."/>
            <person name="Larson L."/>
            <person name="Mehta T."/>
            <person name="Pearson M."/>
            <person name="Roberts A."/>
            <person name="Ryan E."/>
            <person name="Saif S."/>
            <person name="Shea T."/>
            <person name="Shenoy N."/>
            <person name="Sisk P."/>
            <person name="Stolte C."/>
            <person name="Sykes S."/>
            <person name="White J."/>
            <person name="Haas B."/>
            <person name="Nusbaum C."/>
            <person name="Birren B."/>
        </authorList>
    </citation>
    <scope>NUCLEOTIDE SEQUENCE [LARGE SCALE GENOMIC DNA]</scope>
    <source>
        <strain evidence="1 2">0608SB47</strain>
    </source>
</reference>
<proteinExistence type="predicted"/>
<dbReference type="InterPro" id="IPR038512">
    <property type="entry name" value="GpU-like_sf"/>
</dbReference>
<accession>G8EY03</accession>
<organism evidence="1 2">
    <name type="scientific">Synechococcus phage S-CAM8</name>
    <dbReference type="NCBI Taxonomy" id="754038"/>
    <lineage>
        <taxon>Viruses</taxon>
        <taxon>Duplodnaviria</taxon>
        <taxon>Heunggongvirae</taxon>
        <taxon>Uroviricota</taxon>
        <taxon>Caudoviricetes</taxon>
        <taxon>Pantevenvirales</taxon>
        <taxon>Kyanoviridae</taxon>
        <taxon>Neritesvirus</taxon>
        <taxon>Neritesvirus scam8</taxon>
    </lineage>
</organism>